<accession>A0A0F9NZG6</accession>
<dbReference type="EMBL" id="LAZR01006166">
    <property type="protein sequence ID" value="KKM94230.1"/>
    <property type="molecule type" value="Genomic_DNA"/>
</dbReference>
<name>A0A0F9NZG6_9ZZZZ</name>
<dbReference type="AlphaFoldDB" id="A0A0F9NZG6"/>
<reference evidence="1" key="1">
    <citation type="journal article" date="2015" name="Nature">
        <title>Complex archaea that bridge the gap between prokaryotes and eukaryotes.</title>
        <authorList>
            <person name="Spang A."/>
            <person name="Saw J.H."/>
            <person name="Jorgensen S.L."/>
            <person name="Zaremba-Niedzwiedzka K."/>
            <person name="Martijn J."/>
            <person name="Lind A.E."/>
            <person name="van Eijk R."/>
            <person name="Schleper C."/>
            <person name="Guy L."/>
            <person name="Ettema T.J."/>
        </authorList>
    </citation>
    <scope>NUCLEOTIDE SEQUENCE</scope>
</reference>
<comment type="caution">
    <text evidence="1">The sequence shown here is derived from an EMBL/GenBank/DDBJ whole genome shotgun (WGS) entry which is preliminary data.</text>
</comment>
<proteinExistence type="predicted"/>
<evidence type="ECO:0000313" key="1">
    <source>
        <dbReference type="EMBL" id="KKM94230.1"/>
    </source>
</evidence>
<gene>
    <name evidence="1" type="ORF">LCGC14_1200490</name>
</gene>
<protein>
    <submittedName>
        <fullName evidence="1">Uncharacterized protein</fullName>
    </submittedName>
</protein>
<organism evidence="1">
    <name type="scientific">marine sediment metagenome</name>
    <dbReference type="NCBI Taxonomy" id="412755"/>
    <lineage>
        <taxon>unclassified sequences</taxon>
        <taxon>metagenomes</taxon>
        <taxon>ecological metagenomes</taxon>
    </lineage>
</organism>
<sequence length="48" mass="5324">MAAPKERCEVCGETGGLHTDACKLRRSVRRLVKDWRTGSGELKPEAPK</sequence>